<feature type="transmembrane region" description="Helical" evidence="8">
    <location>
        <begin position="133"/>
        <end position="148"/>
    </location>
</feature>
<feature type="transmembrane region" description="Helical" evidence="8">
    <location>
        <begin position="77"/>
        <end position="98"/>
    </location>
</feature>
<evidence type="ECO:0000256" key="6">
    <source>
        <dbReference type="ARBA" id="ARBA00023136"/>
    </source>
</evidence>
<evidence type="ECO:0000256" key="3">
    <source>
        <dbReference type="ARBA" id="ARBA00022692"/>
    </source>
</evidence>
<gene>
    <name evidence="10" type="ORF">JCM15548_11724</name>
</gene>
<feature type="domain" description="Lycopene cyclase" evidence="9">
    <location>
        <begin position="3"/>
        <end position="93"/>
    </location>
</feature>
<dbReference type="RefSeq" id="WP_062123888.1">
    <property type="nucleotide sequence ID" value="NZ_BAZW01000010.1"/>
</dbReference>
<keyword evidence="4" id="KW-0125">Carotenoid biosynthesis</keyword>
<sequence length="231" mass="26880">MPLYTAILVFSILIPFVLSFDRKVSFYKKWKSLLPSTILVGAVYIYFDVLFVRDGVWGFNPEYHSELVIFGLPIEEWLFFMLIPYASIFIHYVLEAYFPNFRISNSAVKMLSWPIILILVAIVALNIDKAYTRFNYILLVLAIIWGLFDKTGILNRYYLSFLVIMIPFFLVNSLLTGTMIEGEVVWYNNAENLGIRWGTIPIEDVGYAFSLMLLNLLAMSQFEKLYKPQKN</sequence>
<feature type="domain" description="Lycopene cyclase" evidence="9">
    <location>
        <begin position="128"/>
        <end position="220"/>
    </location>
</feature>
<keyword evidence="5 8" id="KW-1133">Transmembrane helix</keyword>
<dbReference type="OrthoDB" id="5195186at2"/>
<dbReference type="NCBIfam" id="TIGR03462">
    <property type="entry name" value="CarR_dom_SF"/>
    <property type="match status" value="2"/>
</dbReference>
<feature type="transmembrane region" description="Helical" evidence="8">
    <location>
        <begin position="33"/>
        <end position="52"/>
    </location>
</feature>
<dbReference type="STRING" id="1236989.JCM15548_11724"/>
<dbReference type="AlphaFoldDB" id="A0A0E9LW50"/>
<keyword evidence="11" id="KW-1185">Reference proteome</keyword>
<evidence type="ECO:0000256" key="1">
    <source>
        <dbReference type="ARBA" id="ARBA00004141"/>
    </source>
</evidence>
<feature type="transmembrane region" description="Helical" evidence="8">
    <location>
        <begin position="110"/>
        <end position="127"/>
    </location>
</feature>
<evidence type="ECO:0000313" key="10">
    <source>
        <dbReference type="EMBL" id="GAO29528.1"/>
    </source>
</evidence>
<dbReference type="EMBL" id="BAZW01000010">
    <property type="protein sequence ID" value="GAO29528.1"/>
    <property type="molecule type" value="Genomic_DNA"/>
</dbReference>
<dbReference type="GO" id="GO:0016117">
    <property type="term" value="P:carotenoid biosynthetic process"/>
    <property type="evidence" value="ECO:0007669"/>
    <property type="project" value="UniProtKB-KW"/>
</dbReference>
<dbReference type="Proteomes" id="UP000032900">
    <property type="component" value="Unassembled WGS sequence"/>
</dbReference>
<evidence type="ECO:0000256" key="4">
    <source>
        <dbReference type="ARBA" id="ARBA00022746"/>
    </source>
</evidence>
<comment type="caution">
    <text evidence="10">The sequence shown here is derived from an EMBL/GenBank/DDBJ whole genome shotgun (WGS) entry which is preliminary data.</text>
</comment>
<dbReference type="Pfam" id="PF18916">
    <property type="entry name" value="Lycopene_cyc"/>
    <property type="match status" value="2"/>
</dbReference>
<evidence type="ECO:0000256" key="2">
    <source>
        <dbReference type="ARBA" id="ARBA00004829"/>
    </source>
</evidence>
<evidence type="ECO:0000256" key="5">
    <source>
        <dbReference type="ARBA" id="ARBA00022989"/>
    </source>
</evidence>
<dbReference type="GO" id="GO:0045436">
    <property type="term" value="F:lycopene beta cyclase activity"/>
    <property type="evidence" value="ECO:0007669"/>
    <property type="project" value="UniProtKB-ARBA"/>
</dbReference>
<evidence type="ECO:0000256" key="8">
    <source>
        <dbReference type="SAM" id="Phobius"/>
    </source>
</evidence>
<comment type="pathway">
    <text evidence="2">Carotenoid biosynthesis.</text>
</comment>
<feature type="transmembrane region" description="Helical" evidence="8">
    <location>
        <begin position="157"/>
        <end position="175"/>
    </location>
</feature>
<feature type="transmembrane region" description="Helical" evidence="8">
    <location>
        <begin position="6"/>
        <end position="21"/>
    </location>
</feature>
<keyword evidence="6 8" id="KW-0472">Membrane</keyword>
<dbReference type="GO" id="GO:0016872">
    <property type="term" value="F:intramolecular lyase activity"/>
    <property type="evidence" value="ECO:0007669"/>
    <property type="project" value="InterPro"/>
</dbReference>
<name>A0A0E9LW50_9BACT</name>
<evidence type="ECO:0000256" key="7">
    <source>
        <dbReference type="ARBA" id="ARBA00023235"/>
    </source>
</evidence>
<accession>A0A0E9LW50</accession>
<comment type="subcellular location">
    <subcellularLocation>
        <location evidence="1">Membrane</location>
        <topology evidence="1">Multi-pass membrane protein</topology>
    </subcellularLocation>
</comment>
<dbReference type="InterPro" id="IPR017825">
    <property type="entry name" value="Lycopene_cyclase_dom"/>
</dbReference>
<proteinExistence type="predicted"/>
<reference evidence="10 11" key="1">
    <citation type="journal article" date="2015" name="Microbes Environ.">
        <title>Distribution and evolution of nitrogen fixation genes in the phylum bacteroidetes.</title>
        <authorList>
            <person name="Inoue J."/>
            <person name="Oshima K."/>
            <person name="Suda W."/>
            <person name="Sakamoto M."/>
            <person name="Iino T."/>
            <person name="Noda S."/>
            <person name="Hongoh Y."/>
            <person name="Hattori M."/>
            <person name="Ohkuma M."/>
        </authorList>
    </citation>
    <scope>NUCLEOTIDE SEQUENCE [LARGE SCALE GENOMIC DNA]</scope>
    <source>
        <strain evidence="10">JCM 15548</strain>
    </source>
</reference>
<evidence type="ECO:0000259" key="9">
    <source>
        <dbReference type="Pfam" id="PF18916"/>
    </source>
</evidence>
<keyword evidence="7" id="KW-0413">Isomerase</keyword>
<protein>
    <submittedName>
        <fullName evidence="10">Lycopene cyclase</fullName>
    </submittedName>
</protein>
<feature type="transmembrane region" description="Helical" evidence="8">
    <location>
        <begin position="195"/>
        <end position="218"/>
    </location>
</feature>
<dbReference type="GO" id="GO:0016020">
    <property type="term" value="C:membrane"/>
    <property type="evidence" value="ECO:0007669"/>
    <property type="project" value="UniProtKB-SubCell"/>
</dbReference>
<keyword evidence="3 8" id="KW-0812">Transmembrane</keyword>
<evidence type="ECO:0000313" key="11">
    <source>
        <dbReference type="Proteomes" id="UP000032900"/>
    </source>
</evidence>
<organism evidence="10 11">
    <name type="scientific">Geofilum rubicundum JCM 15548</name>
    <dbReference type="NCBI Taxonomy" id="1236989"/>
    <lineage>
        <taxon>Bacteria</taxon>
        <taxon>Pseudomonadati</taxon>
        <taxon>Bacteroidota</taxon>
        <taxon>Bacteroidia</taxon>
        <taxon>Marinilabiliales</taxon>
        <taxon>Marinilabiliaceae</taxon>
        <taxon>Geofilum</taxon>
    </lineage>
</organism>